<accession>A0AA36FJD2</accession>
<name>A0AA36FJD2_OCTVU</name>
<dbReference type="EMBL" id="OX597838">
    <property type="protein sequence ID" value="CAI9741080.1"/>
    <property type="molecule type" value="Genomic_DNA"/>
</dbReference>
<evidence type="ECO:0000313" key="1">
    <source>
        <dbReference type="EMBL" id="CAI9741080.1"/>
    </source>
</evidence>
<evidence type="ECO:0000313" key="2">
    <source>
        <dbReference type="Proteomes" id="UP001162480"/>
    </source>
</evidence>
<proteinExistence type="predicted"/>
<dbReference type="AlphaFoldDB" id="A0AA36FJD2"/>
<gene>
    <name evidence="1" type="ORF">OCTVUL_1B004500</name>
</gene>
<keyword evidence="2" id="KW-1185">Reference proteome</keyword>
<organism evidence="1 2">
    <name type="scientific">Octopus vulgaris</name>
    <name type="common">Common octopus</name>
    <dbReference type="NCBI Taxonomy" id="6645"/>
    <lineage>
        <taxon>Eukaryota</taxon>
        <taxon>Metazoa</taxon>
        <taxon>Spiralia</taxon>
        <taxon>Lophotrochozoa</taxon>
        <taxon>Mollusca</taxon>
        <taxon>Cephalopoda</taxon>
        <taxon>Coleoidea</taxon>
        <taxon>Octopodiformes</taxon>
        <taxon>Octopoda</taxon>
        <taxon>Incirrata</taxon>
        <taxon>Octopodidae</taxon>
        <taxon>Octopus</taxon>
    </lineage>
</organism>
<dbReference type="Proteomes" id="UP001162480">
    <property type="component" value="Chromosome 25"/>
</dbReference>
<reference evidence="1" key="1">
    <citation type="submission" date="2023-08" db="EMBL/GenBank/DDBJ databases">
        <authorList>
            <person name="Alioto T."/>
            <person name="Alioto T."/>
            <person name="Gomez Garrido J."/>
        </authorList>
    </citation>
    <scope>NUCLEOTIDE SEQUENCE</scope>
</reference>
<protein>
    <submittedName>
        <fullName evidence="1">Uncharacterized protein</fullName>
    </submittedName>
</protein>
<sequence>MPSNLDYNVWNVMIVKSSWIRKCSSDSKDKPYKYDYKRVKSYLINEQDCVVANEKLRVKGRKNLPYGS</sequence>